<evidence type="ECO:0000313" key="3">
    <source>
        <dbReference type="Proteomes" id="UP001501353"/>
    </source>
</evidence>
<name>A0ABP7T7B4_9BURK</name>
<sequence length="188" mass="20470">MTKLHNATSLGRRWTIAATIATTAMVIGAASWAGISQASEGPGQDHGRSGHHRMHGDMTPEMSAKRIDKMVERMLSDGTPEQKAKVSAIAKAAASDLMPLRKQGREAHQQGMKLLSQPTIDRAALEKVRSTEVQLDDQRSKRMTTALADISEVLTPAQRVRIAAHFASHQARMGMGGMDHKRPMGDKQ</sequence>
<dbReference type="CDD" id="cd09916">
    <property type="entry name" value="CpxP_like"/>
    <property type="match status" value="1"/>
</dbReference>
<dbReference type="InterPro" id="IPR012899">
    <property type="entry name" value="LTXXQ"/>
</dbReference>
<keyword evidence="3" id="KW-1185">Reference proteome</keyword>
<feature type="region of interest" description="Disordered" evidence="1">
    <location>
        <begin position="37"/>
        <end position="60"/>
    </location>
</feature>
<accession>A0ABP7T7B4</accession>
<dbReference type="InterPro" id="IPR025961">
    <property type="entry name" value="Metal_resist"/>
</dbReference>
<dbReference type="RefSeq" id="WP_344763066.1">
    <property type="nucleotide sequence ID" value="NZ_BAAAZE010000008.1"/>
</dbReference>
<dbReference type="Gene3D" id="1.20.120.1490">
    <property type="match status" value="1"/>
</dbReference>
<organism evidence="2 3">
    <name type="scientific">Actimicrobium antarcticum</name>
    <dbReference type="NCBI Taxonomy" id="1051899"/>
    <lineage>
        <taxon>Bacteria</taxon>
        <taxon>Pseudomonadati</taxon>
        <taxon>Pseudomonadota</taxon>
        <taxon>Betaproteobacteria</taxon>
        <taxon>Burkholderiales</taxon>
        <taxon>Oxalobacteraceae</taxon>
        <taxon>Actimicrobium</taxon>
    </lineage>
</organism>
<comment type="caution">
    <text evidence="2">The sequence shown here is derived from an EMBL/GenBank/DDBJ whole genome shotgun (WGS) entry which is preliminary data.</text>
</comment>
<evidence type="ECO:0000256" key="1">
    <source>
        <dbReference type="SAM" id="MobiDB-lite"/>
    </source>
</evidence>
<proteinExistence type="predicted"/>
<protein>
    <recommendedName>
        <fullName evidence="4">Periplasmic heavy metal sensor</fullName>
    </recommendedName>
</protein>
<dbReference type="Pfam" id="PF13801">
    <property type="entry name" value="Metal_resist"/>
    <property type="match status" value="1"/>
</dbReference>
<evidence type="ECO:0008006" key="4">
    <source>
        <dbReference type="Google" id="ProtNLM"/>
    </source>
</evidence>
<dbReference type="EMBL" id="BAAAZE010000008">
    <property type="protein sequence ID" value="GAA4022124.1"/>
    <property type="molecule type" value="Genomic_DNA"/>
</dbReference>
<gene>
    <name evidence="2" type="ORF">GCM10022212_19010</name>
</gene>
<reference evidence="3" key="1">
    <citation type="journal article" date="2019" name="Int. J. Syst. Evol. Microbiol.">
        <title>The Global Catalogue of Microorganisms (GCM) 10K type strain sequencing project: providing services to taxonomists for standard genome sequencing and annotation.</title>
        <authorList>
            <consortium name="The Broad Institute Genomics Platform"/>
            <consortium name="The Broad Institute Genome Sequencing Center for Infectious Disease"/>
            <person name="Wu L."/>
            <person name="Ma J."/>
        </authorList>
    </citation>
    <scope>NUCLEOTIDE SEQUENCE [LARGE SCALE GENOMIC DNA]</scope>
    <source>
        <strain evidence="3">JCM 16673</strain>
    </source>
</reference>
<evidence type="ECO:0000313" key="2">
    <source>
        <dbReference type="EMBL" id="GAA4022124.1"/>
    </source>
</evidence>
<dbReference type="Proteomes" id="UP001501353">
    <property type="component" value="Unassembled WGS sequence"/>
</dbReference>